<proteinExistence type="predicted"/>
<protein>
    <submittedName>
        <fullName evidence="1">Uncharacterized protein</fullName>
    </submittedName>
</protein>
<dbReference type="InParanoid" id="B9T0I9"/>
<evidence type="ECO:0000313" key="1">
    <source>
        <dbReference type="EMBL" id="EEF30614.1"/>
    </source>
</evidence>
<reference evidence="2" key="1">
    <citation type="journal article" date="2010" name="Nat. Biotechnol.">
        <title>Draft genome sequence of the oilseed species Ricinus communis.</title>
        <authorList>
            <person name="Chan A.P."/>
            <person name="Crabtree J."/>
            <person name="Zhao Q."/>
            <person name="Lorenzi H."/>
            <person name="Orvis J."/>
            <person name="Puiu D."/>
            <person name="Melake-Berhan A."/>
            <person name="Jones K.M."/>
            <person name="Redman J."/>
            <person name="Chen G."/>
            <person name="Cahoon E.B."/>
            <person name="Gedil M."/>
            <person name="Stanke M."/>
            <person name="Haas B.J."/>
            <person name="Wortman J.R."/>
            <person name="Fraser-Liggett C.M."/>
            <person name="Ravel J."/>
            <person name="Rabinowicz P.D."/>
        </authorList>
    </citation>
    <scope>NUCLEOTIDE SEQUENCE [LARGE SCALE GENOMIC DNA]</scope>
    <source>
        <strain evidence="2">cv. Hale</strain>
    </source>
</reference>
<name>B9T0I9_RICCO</name>
<gene>
    <name evidence="1" type="ORF">RCOM_0301750</name>
</gene>
<accession>B9T0I9</accession>
<organism evidence="1 2">
    <name type="scientific">Ricinus communis</name>
    <name type="common">Castor bean</name>
    <dbReference type="NCBI Taxonomy" id="3988"/>
    <lineage>
        <taxon>Eukaryota</taxon>
        <taxon>Viridiplantae</taxon>
        <taxon>Streptophyta</taxon>
        <taxon>Embryophyta</taxon>
        <taxon>Tracheophyta</taxon>
        <taxon>Spermatophyta</taxon>
        <taxon>Magnoliopsida</taxon>
        <taxon>eudicotyledons</taxon>
        <taxon>Gunneridae</taxon>
        <taxon>Pentapetalae</taxon>
        <taxon>rosids</taxon>
        <taxon>fabids</taxon>
        <taxon>Malpighiales</taxon>
        <taxon>Euphorbiaceae</taxon>
        <taxon>Acalyphoideae</taxon>
        <taxon>Acalypheae</taxon>
        <taxon>Ricinus</taxon>
    </lineage>
</organism>
<sequence length="61" mass="6769">MECREHYLGLPSFAGGCKRSLFADIKDKLKGAEMTKRGNSTSVTSDHFVTTKRSGDWGFVI</sequence>
<keyword evidence="2" id="KW-1185">Reference proteome</keyword>
<dbReference type="PROSITE" id="PS51257">
    <property type="entry name" value="PROKAR_LIPOPROTEIN"/>
    <property type="match status" value="1"/>
</dbReference>
<dbReference type="EMBL" id="EQ974306">
    <property type="protein sequence ID" value="EEF30614.1"/>
    <property type="molecule type" value="Genomic_DNA"/>
</dbReference>
<dbReference type="AlphaFoldDB" id="B9T0I9"/>
<evidence type="ECO:0000313" key="2">
    <source>
        <dbReference type="Proteomes" id="UP000008311"/>
    </source>
</evidence>
<dbReference type="Proteomes" id="UP000008311">
    <property type="component" value="Unassembled WGS sequence"/>
</dbReference>